<dbReference type="Proteomes" id="UP000294933">
    <property type="component" value="Unassembled WGS sequence"/>
</dbReference>
<sequence>MFASLAIVATLAIAFVQAEPTPTYVRARGGYGNQSPGKSCKSTEFYFPSLSCCLPHGGPTKSPPSPPPETKCPGTHYWGSNQGCCVPYHPNPPPAPSCPPSYGWEPSRQCCTPSKPPSKPPTNPPPKPSGKPGYPGGDKDGKGHGGGYNGGHNNGGHNNGGHNNGGHNGGGYGGGHWKAKRNSLQWDATICPKGLTTCPIFANGLATGDSECVDTYSDLTSCGGCASLNTGKDCSKIPYATLASCHGGECLRSAPADTRYPTTRRHVLLTEHTCATATSFTDIT</sequence>
<name>A0A4Y7QHX4_9AGAM</name>
<dbReference type="InterPro" id="IPR038955">
    <property type="entry name" value="PriA/CPL1_fungi"/>
</dbReference>
<organism evidence="4 5">
    <name type="scientific">Rickenella mellea</name>
    <dbReference type="NCBI Taxonomy" id="50990"/>
    <lineage>
        <taxon>Eukaryota</taxon>
        <taxon>Fungi</taxon>
        <taxon>Dikarya</taxon>
        <taxon>Basidiomycota</taxon>
        <taxon>Agaricomycotina</taxon>
        <taxon>Agaricomycetes</taxon>
        <taxon>Hymenochaetales</taxon>
        <taxon>Rickenellaceae</taxon>
        <taxon>Rickenella</taxon>
    </lineage>
</organism>
<feature type="signal peptide" evidence="2">
    <location>
        <begin position="1"/>
        <end position="18"/>
    </location>
</feature>
<dbReference type="AlphaFoldDB" id="A0A4Y7QHX4"/>
<keyword evidence="5" id="KW-1185">Reference proteome</keyword>
<evidence type="ECO:0000256" key="2">
    <source>
        <dbReference type="SAM" id="SignalP"/>
    </source>
</evidence>
<gene>
    <name evidence="4" type="ORF">BD410DRAFT_410699</name>
</gene>
<evidence type="ECO:0000259" key="3">
    <source>
        <dbReference type="Pfam" id="PF21671"/>
    </source>
</evidence>
<feature type="region of interest" description="Disordered" evidence="1">
    <location>
        <begin position="109"/>
        <end position="167"/>
    </location>
</feature>
<dbReference type="PANTHER" id="PTHR35192:SF2">
    <property type="entry name" value="APPLE DOMAIN-CONTAINING PROTEIN"/>
    <property type="match status" value="1"/>
</dbReference>
<accession>A0A4Y7QHX4</accession>
<evidence type="ECO:0000256" key="1">
    <source>
        <dbReference type="SAM" id="MobiDB-lite"/>
    </source>
</evidence>
<feature type="domain" description="Protein CPL1-like" evidence="3">
    <location>
        <begin position="211"/>
        <end position="251"/>
    </location>
</feature>
<dbReference type="Pfam" id="PF21671">
    <property type="entry name" value="CPL1-like"/>
    <property type="match status" value="1"/>
</dbReference>
<feature type="chain" id="PRO_5021337968" description="Protein CPL1-like domain-containing protein" evidence="2">
    <location>
        <begin position="19"/>
        <end position="284"/>
    </location>
</feature>
<dbReference type="InterPro" id="IPR048661">
    <property type="entry name" value="CPL1-like"/>
</dbReference>
<dbReference type="PANTHER" id="PTHR35192">
    <property type="entry name" value="PROTEIN, PUTATIVE-RELATED"/>
    <property type="match status" value="1"/>
</dbReference>
<proteinExistence type="predicted"/>
<evidence type="ECO:0000313" key="4">
    <source>
        <dbReference type="EMBL" id="TDL27264.1"/>
    </source>
</evidence>
<reference evidence="4 5" key="1">
    <citation type="submission" date="2018-06" db="EMBL/GenBank/DDBJ databases">
        <title>A transcriptomic atlas of mushroom development highlights an independent origin of complex multicellularity.</title>
        <authorList>
            <consortium name="DOE Joint Genome Institute"/>
            <person name="Krizsan K."/>
            <person name="Almasi E."/>
            <person name="Merenyi Z."/>
            <person name="Sahu N."/>
            <person name="Viragh M."/>
            <person name="Koszo T."/>
            <person name="Mondo S."/>
            <person name="Kiss B."/>
            <person name="Balint B."/>
            <person name="Kues U."/>
            <person name="Barry K."/>
            <person name="Hegedus J.C."/>
            <person name="Henrissat B."/>
            <person name="Johnson J."/>
            <person name="Lipzen A."/>
            <person name="Ohm R."/>
            <person name="Nagy I."/>
            <person name="Pangilinan J."/>
            <person name="Yan J."/>
            <person name="Xiong Y."/>
            <person name="Grigoriev I.V."/>
            <person name="Hibbett D.S."/>
            <person name="Nagy L.G."/>
        </authorList>
    </citation>
    <scope>NUCLEOTIDE SEQUENCE [LARGE SCALE GENOMIC DNA]</scope>
    <source>
        <strain evidence="4 5">SZMC22713</strain>
    </source>
</reference>
<feature type="compositionally biased region" description="Gly residues" evidence="1">
    <location>
        <begin position="144"/>
        <end position="167"/>
    </location>
</feature>
<evidence type="ECO:0000313" key="5">
    <source>
        <dbReference type="Proteomes" id="UP000294933"/>
    </source>
</evidence>
<keyword evidence="2" id="KW-0732">Signal</keyword>
<dbReference type="EMBL" id="ML170159">
    <property type="protein sequence ID" value="TDL27264.1"/>
    <property type="molecule type" value="Genomic_DNA"/>
</dbReference>
<dbReference type="STRING" id="50990.A0A4Y7QHX4"/>
<dbReference type="OrthoDB" id="439917at2759"/>
<dbReference type="VEuPathDB" id="FungiDB:BD410DRAFT_410699"/>
<protein>
    <recommendedName>
        <fullName evidence="3">Protein CPL1-like domain-containing protein</fullName>
    </recommendedName>
</protein>
<feature type="compositionally biased region" description="Pro residues" evidence="1">
    <location>
        <begin position="114"/>
        <end position="129"/>
    </location>
</feature>